<feature type="compositionally biased region" description="Basic and acidic residues" evidence="1">
    <location>
        <begin position="85"/>
        <end position="95"/>
    </location>
</feature>
<organism evidence="2 3">
    <name type="scientific">Acidiferrobacter thiooxydans</name>
    <dbReference type="NCBI Taxonomy" id="163359"/>
    <lineage>
        <taxon>Bacteria</taxon>
        <taxon>Pseudomonadati</taxon>
        <taxon>Pseudomonadota</taxon>
        <taxon>Gammaproteobacteria</taxon>
        <taxon>Acidiferrobacterales</taxon>
        <taxon>Acidiferrobacteraceae</taxon>
        <taxon>Acidiferrobacter</taxon>
    </lineage>
</organism>
<dbReference type="AlphaFoldDB" id="A0A368HHC2"/>
<dbReference type="EMBL" id="PSYR01000001">
    <property type="protein sequence ID" value="RCN58773.1"/>
    <property type="molecule type" value="Genomic_DNA"/>
</dbReference>
<gene>
    <name evidence="2" type="ORF">C4900_03150</name>
</gene>
<comment type="caution">
    <text evidence="2">The sequence shown here is derived from an EMBL/GenBank/DDBJ whole genome shotgun (WGS) entry which is preliminary data.</text>
</comment>
<evidence type="ECO:0000313" key="2">
    <source>
        <dbReference type="EMBL" id="RCN58773.1"/>
    </source>
</evidence>
<proteinExistence type="predicted"/>
<dbReference type="Proteomes" id="UP000253250">
    <property type="component" value="Unassembled WGS sequence"/>
</dbReference>
<sequence length="101" mass="11178">MAVGDAVLIAEVTALEWVQCCATTHVNAALIVREIPRMMGRMRGSVAQVQQDTLSSDVDPEVTDRIRTVIERARDRQAAMAPEIRGMRRTSEAPKRGVMTK</sequence>
<reference evidence="2 3" key="1">
    <citation type="submission" date="2018-02" db="EMBL/GenBank/DDBJ databases">
        <title>Insights into the biology of acidophilic members of the Acidiferrobacteraceae family derived from comparative genomic analyses.</title>
        <authorList>
            <person name="Issotta F."/>
            <person name="Thyssen C."/>
            <person name="Mena C."/>
            <person name="Moya A."/>
            <person name="Bellenberg S."/>
            <person name="Sproer C."/>
            <person name="Covarrubias P.C."/>
            <person name="Sand W."/>
            <person name="Quatrini R."/>
            <person name="Vera M."/>
        </authorList>
    </citation>
    <scope>NUCLEOTIDE SEQUENCE [LARGE SCALE GENOMIC DNA]</scope>
    <source>
        <strain evidence="3">m-1</strain>
    </source>
</reference>
<protein>
    <submittedName>
        <fullName evidence="2">Uncharacterized protein</fullName>
    </submittedName>
</protein>
<dbReference type="RefSeq" id="WP_114282288.1">
    <property type="nucleotide sequence ID" value="NZ_PSYR01000001.1"/>
</dbReference>
<accession>A0A368HHC2</accession>
<evidence type="ECO:0000256" key="1">
    <source>
        <dbReference type="SAM" id="MobiDB-lite"/>
    </source>
</evidence>
<feature type="region of interest" description="Disordered" evidence="1">
    <location>
        <begin position="77"/>
        <end position="101"/>
    </location>
</feature>
<name>A0A368HHC2_9GAMM</name>
<keyword evidence="3" id="KW-1185">Reference proteome</keyword>
<evidence type="ECO:0000313" key="3">
    <source>
        <dbReference type="Proteomes" id="UP000253250"/>
    </source>
</evidence>